<dbReference type="EMBL" id="BSXV01003179">
    <property type="protein sequence ID" value="GME97745.1"/>
    <property type="molecule type" value="Genomic_DNA"/>
</dbReference>
<name>A0ACB5TYD5_CANBO</name>
<dbReference type="Proteomes" id="UP001165101">
    <property type="component" value="Unassembled WGS sequence"/>
</dbReference>
<gene>
    <name evidence="1" type="ORF">Cboi01_000471100</name>
</gene>
<evidence type="ECO:0000313" key="2">
    <source>
        <dbReference type="Proteomes" id="UP001165101"/>
    </source>
</evidence>
<proteinExistence type="predicted"/>
<protein>
    <submittedName>
        <fullName evidence="1">Unnamed protein product</fullName>
    </submittedName>
</protein>
<sequence>MGFEKSLEMVKDEHGGPLETYDELKLELKKMKSELNRRQNEKISNSENIESCKFWRNQYLELLESPKLSKYNSSSFYKQKFNDIKTCLPGIIVDEFDSRLTFCLLEPMEIDSGSIEVEPVNGYATLEQKYNAVISLQDQLICRLLRFEYWPLFLYLVDPHIKHGSLDQFAGVTNNVWNQYMIKLFCPFSIKSDRIDYIQYLLTEEPCLMMNLRNWLLTFIDRVEECGTEDNFNNVRNRIIKILDQHDIDFSPKIIFSIKTYETLRCYILDLDIPKNHGTFLRNMFFKENGINSKVKTPNNK</sequence>
<accession>A0ACB5TYD5</accession>
<comment type="caution">
    <text evidence="1">The sequence shown here is derived from an EMBL/GenBank/DDBJ whole genome shotgun (WGS) entry which is preliminary data.</text>
</comment>
<organism evidence="1 2">
    <name type="scientific">Candida boidinii</name>
    <name type="common">Yeast</name>
    <dbReference type="NCBI Taxonomy" id="5477"/>
    <lineage>
        <taxon>Eukaryota</taxon>
        <taxon>Fungi</taxon>
        <taxon>Dikarya</taxon>
        <taxon>Ascomycota</taxon>
        <taxon>Saccharomycotina</taxon>
        <taxon>Pichiomycetes</taxon>
        <taxon>Pichiales</taxon>
        <taxon>Pichiaceae</taxon>
        <taxon>Ogataea</taxon>
        <taxon>Ogataea/Candida clade</taxon>
    </lineage>
</organism>
<keyword evidence="2" id="KW-1185">Reference proteome</keyword>
<reference evidence="1" key="1">
    <citation type="submission" date="2023-04" db="EMBL/GenBank/DDBJ databases">
        <title>Candida boidinii NBRC 1967.</title>
        <authorList>
            <person name="Ichikawa N."/>
            <person name="Sato H."/>
            <person name="Tonouchi N."/>
        </authorList>
    </citation>
    <scope>NUCLEOTIDE SEQUENCE</scope>
    <source>
        <strain evidence="1">NBRC 1967</strain>
    </source>
</reference>
<evidence type="ECO:0000313" key="1">
    <source>
        <dbReference type="EMBL" id="GME97745.1"/>
    </source>
</evidence>